<evidence type="ECO:0008006" key="4">
    <source>
        <dbReference type="Google" id="ProtNLM"/>
    </source>
</evidence>
<dbReference type="EMBL" id="BAABHA010000004">
    <property type="protein sequence ID" value="GAA4380907.1"/>
    <property type="molecule type" value="Genomic_DNA"/>
</dbReference>
<keyword evidence="3" id="KW-1185">Reference proteome</keyword>
<feature type="chain" id="PRO_5045785487" description="DUF2141 domain-containing protein" evidence="1">
    <location>
        <begin position="20"/>
        <end position="151"/>
    </location>
</feature>
<name>A0ABP8IYT5_9BACT</name>
<evidence type="ECO:0000256" key="1">
    <source>
        <dbReference type="SAM" id="SignalP"/>
    </source>
</evidence>
<organism evidence="2 3">
    <name type="scientific">Hymenobacter koreensis</name>
    <dbReference type="NCBI Taxonomy" id="1084523"/>
    <lineage>
        <taxon>Bacteria</taxon>
        <taxon>Pseudomonadati</taxon>
        <taxon>Bacteroidota</taxon>
        <taxon>Cytophagia</taxon>
        <taxon>Cytophagales</taxon>
        <taxon>Hymenobacteraceae</taxon>
        <taxon>Hymenobacter</taxon>
    </lineage>
</organism>
<dbReference type="Pfam" id="PF09912">
    <property type="entry name" value="DUF2141"/>
    <property type="match status" value="1"/>
</dbReference>
<evidence type="ECO:0000313" key="2">
    <source>
        <dbReference type="EMBL" id="GAA4380907.1"/>
    </source>
</evidence>
<accession>A0ABP8IYT5</accession>
<dbReference type="InterPro" id="IPR018673">
    <property type="entry name" value="DUF2141"/>
</dbReference>
<proteinExistence type="predicted"/>
<gene>
    <name evidence="2" type="ORF">GCM10023186_19890</name>
</gene>
<protein>
    <recommendedName>
        <fullName evidence="4">DUF2141 domain-containing protein</fullName>
    </recommendedName>
</protein>
<reference evidence="3" key="1">
    <citation type="journal article" date="2019" name="Int. J. Syst. Evol. Microbiol.">
        <title>The Global Catalogue of Microorganisms (GCM) 10K type strain sequencing project: providing services to taxonomists for standard genome sequencing and annotation.</title>
        <authorList>
            <consortium name="The Broad Institute Genomics Platform"/>
            <consortium name="The Broad Institute Genome Sequencing Center for Infectious Disease"/>
            <person name="Wu L."/>
            <person name="Ma J."/>
        </authorList>
    </citation>
    <scope>NUCLEOTIDE SEQUENCE [LARGE SCALE GENOMIC DNA]</scope>
    <source>
        <strain evidence="3">JCM 17924</strain>
    </source>
</reference>
<dbReference type="RefSeq" id="WP_345223771.1">
    <property type="nucleotide sequence ID" value="NZ_BAABHA010000004.1"/>
</dbReference>
<dbReference type="Proteomes" id="UP001500454">
    <property type="component" value="Unassembled WGS sequence"/>
</dbReference>
<comment type="caution">
    <text evidence="2">The sequence shown here is derived from an EMBL/GenBank/DDBJ whole genome shotgun (WGS) entry which is preliminary data.</text>
</comment>
<keyword evidence="1" id="KW-0732">Signal</keyword>
<evidence type="ECO:0000313" key="3">
    <source>
        <dbReference type="Proteomes" id="UP001500454"/>
    </source>
</evidence>
<feature type="signal peptide" evidence="1">
    <location>
        <begin position="1"/>
        <end position="19"/>
    </location>
</feature>
<sequence>MRAFLKALLAASGSLMCVAAAPPDPVRGAVKAPVKVVVSDLVSTTSTVKLYFYNIRENFLKPGHYTMLKRVQPDGQNKVVIPVELEPGEWAVAITQDVNNNDKLDKNMVGIPTEPYGFSNNFRPRFSAPGFDDCKFIVEGPGKVVTINLVK</sequence>